<keyword evidence="4" id="KW-1185">Reference proteome</keyword>
<keyword evidence="1" id="KW-0472">Membrane</keyword>
<reference evidence="3 4" key="1">
    <citation type="submission" date="2016-11" db="EMBL/GenBank/DDBJ databases">
        <authorList>
            <person name="Jaros S."/>
            <person name="Januszkiewicz K."/>
            <person name="Wedrychowicz H."/>
        </authorList>
    </citation>
    <scope>NUCLEOTIDE SEQUENCE [LARGE SCALE GENOMIC DNA]</scope>
    <source>
        <strain evidence="3 4">DSM 22153</strain>
    </source>
</reference>
<proteinExistence type="predicted"/>
<sequence length="153" mass="16073">MVEPRASRLLRPETLTALGIIAVAAAFLIPALELRANSALLPVAMLIGLIVLATVLLISDQRKAAAGHVSKPMTKAPGRVAGAFLLVIAYVVATSLIGFYPATIITVPLVAHVFGYRSFFGLAAATLIVVGAIYLVFDYAMAQQFPTGLLLGR</sequence>
<evidence type="ECO:0000256" key="1">
    <source>
        <dbReference type="SAM" id="Phobius"/>
    </source>
</evidence>
<evidence type="ECO:0000259" key="2">
    <source>
        <dbReference type="Pfam" id="PF07331"/>
    </source>
</evidence>
<feature type="transmembrane region" description="Helical" evidence="1">
    <location>
        <begin position="38"/>
        <end position="59"/>
    </location>
</feature>
<feature type="transmembrane region" description="Helical" evidence="1">
    <location>
        <begin position="80"/>
        <end position="102"/>
    </location>
</feature>
<dbReference type="EMBL" id="FRBW01000008">
    <property type="protein sequence ID" value="SHN16566.1"/>
    <property type="molecule type" value="Genomic_DNA"/>
</dbReference>
<dbReference type="Proteomes" id="UP000186002">
    <property type="component" value="Unassembled WGS sequence"/>
</dbReference>
<feature type="domain" description="DUF1468" evidence="2">
    <location>
        <begin position="17"/>
        <end position="146"/>
    </location>
</feature>
<name>A0A1M7PHP4_9HYPH</name>
<dbReference type="OrthoDB" id="6165342at2"/>
<evidence type="ECO:0000313" key="3">
    <source>
        <dbReference type="EMBL" id="SHN16566.1"/>
    </source>
</evidence>
<dbReference type="RefSeq" id="WP_073015535.1">
    <property type="nucleotide sequence ID" value="NZ_FRBW01000008.1"/>
</dbReference>
<dbReference type="AlphaFoldDB" id="A0A1M7PHP4"/>
<protein>
    <submittedName>
        <fullName evidence="3">Tripartite tricarboxylate transporter TctB family protein</fullName>
    </submittedName>
</protein>
<evidence type="ECO:0000313" key="4">
    <source>
        <dbReference type="Proteomes" id="UP000186002"/>
    </source>
</evidence>
<feature type="transmembrane region" description="Helical" evidence="1">
    <location>
        <begin position="12"/>
        <end position="32"/>
    </location>
</feature>
<accession>A0A1M7PHP4</accession>
<dbReference type="Pfam" id="PF07331">
    <property type="entry name" value="TctB"/>
    <property type="match status" value="1"/>
</dbReference>
<dbReference type="STRING" id="735517.SAMN05444272_4410"/>
<gene>
    <name evidence="3" type="ORF">SAMN05444272_4410</name>
</gene>
<keyword evidence="1" id="KW-1133">Transmembrane helix</keyword>
<organism evidence="3 4">
    <name type="scientific">Roseibium suaedae</name>
    <dbReference type="NCBI Taxonomy" id="735517"/>
    <lineage>
        <taxon>Bacteria</taxon>
        <taxon>Pseudomonadati</taxon>
        <taxon>Pseudomonadota</taxon>
        <taxon>Alphaproteobacteria</taxon>
        <taxon>Hyphomicrobiales</taxon>
        <taxon>Stappiaceae</taxon>
        <taxon>Roseibium</taxon>
    </lineage>
</organism>
<dbReference type="InterPro" id="IPR009936">
    <property type="entry name" value="DUF1468"/>
</dbReference>
<feature type="transmembrane region" description="Helical" evidence="1">
    <location>
        <begin position="114"/>
        <end position="137"/>
    </location>
</feature>
<keyword evidence="1" id="KW-0812">Transmembrane</keyword>